<comment type="caution">
    <text evidence="2">The sequence shown here is derived from an EMBL/GenBank/DDBJ whole genome shotgun (WGS) entry which is preliminary data.</text>
</comment>
<feature type="domain" description="SnoaL-like" evidence="1">
    <location>
        <begin position="13"/>
        <end position="103"/>
    </location>
</feature>
<proteinExistence type="predicted"/>
<dbReference type="InterPro" id="IPR037401">
    <property type="entry name" value="SnoaL-like"/>
</dbReference>
<sequence length="122" mass="13288">MSAKTAPVDVAVAFLEAWSSRDMDAVAGYVADDVVFESPKVRLTGAQAVVEAMGQFAQAVISVKLIAAYGDDERALVMYDMETGPFGTLRAADHFVVQDGKIKSDELVFDTYELRKFEESQA</sequence>
<protein>
    <submittedName>
        <fullName evidence="2">Nuclear transport factor 2 family protein</fullName>
    </submittedName>
</protein>
<dbReference type="EMBL" id="BAAATD010000004">
    <property type="protein sequence ID" value="GAA2597155.1"/>
    <property type="molecule type" value="Genomic_DNA"/>
</dbReference>
<dbReference type="Gene3D" id="3.10.450.50">
    <property type="match status" value="1"/>
</dbReference>
<keyword evidence="3" id="KW-1185">Reference proteome</keyword>
<dbReference type="RefSeq" id="WP_344541840.1">
    <property type="nucleotide sequence ID" value="NZ_BAAATD010000004.1"/>
</dbReference>
<dbReference type="SUPFAM" id="SSF54427">
    <property type="entry name" value="NTF2-like"/>
    <property type="match status" value="1"/>
</dbReference>
<accession>A0ABN3PT46</accession>
<evidence type="ECO:0000313" key="3">
    <source>
        <dbReference type="Proteomes" id="UP001501509"/>
    </source>
</evidence>
<reference evidence="2 3" key="1">
    <citation type="journal article" date="2019" name="Int. J. Syst. Evol. Microbiol.">
        <title>The Global Catalogue of Microorganisms (GCM) 10K type strain sequencing project: providing services to taxonomists for standard genome sequencing and annotation.</title>
        <authorList>
            <consortium name="The Broad Institute Genomics Platform"/>
            <consortium name="The Broad Institute Genome Sequencing Center for Infectious Disease"/>
            <person name="Wu L."/>
            <person name="Ma J."/>
        </authorList>
    </citation>
    <scope>NUCLEOTIDE SEQUENCE [LARGE SCALE GENOMIC DNA]</scope>
    <source>
        <strain evidence="2 3">JCM 6833</strain>
    </source>
</reference>
<organism evidence="2 3">
    <name type="scientific">Actinomadura fulvescens</name>
    <dbReference type="NCBI Taxonomy" id="46160"/>
    <lineage>
        <taxon>Bacteria</taxon>
        <taxon>Bacillati</taxon>
        <taxon>Actinomycetota</taxon>
        <taxon>Actinomycetes</taxon>
        <taxon>Streptosporangiales</taxon>
        <taxon>Thermomonosporaceae</taxon>
        <taxon>Actinomadura</taxon>
    </lineage>
</organism>
<evidence type="ECO:0000313" key="2">
    <source>
        <dbReference type="EMBL" id="GAA2597155.1"/>
    </source>
</evidence>
<name>A0ABN3PT46_9ACTN</name>
<dbReference type="Proteomes" id="UP001501509">
    <property type="component" value="Unassembled WGS sequence"/>
</dbReference>
<dbReference type="InterPro" id="IPR032710">
    <property type="entry name" value="NTF2-like_dom_sf"/>
</dbReference>
<dbReference type="Pfam" id="PF12680">
    <property type="entry name" value="SnoaL_2"/>
    <property type="match status" value="1"/>
</dbReference>
<gene>
    <name evidence="2" type="ORF">GCM10010411_33340</name>
</gene>
<evidence type="ECO:0000259" key="1">
    <source>
        <dbReference type="Pfam" id="PF12680"/>
    </source>
</evidence>